<organism evidence="2 3">
    <name type="scientific">Prorocentrum cordatum</name>
    <dbReference type="NCBI Taxonomy" id="2364126"/>
    <lineage>
        <taxon>Eukaryota</taxon>
        <taxon>Sar</taxon>
        <taxon>Alveolata</taxon>
        <taxon>Dinophyceae</taxon>
        <taxon>Prorocentrales</taxon>
        <taxon>Prorocentraceae</taxon>
        <taxon>Prorocentrum</taxon>
    </lineage>
</organism>
<name>A0ABN9XH38_9DINO</name>
<sequence length="51" mass="5669">SWNSRISITPQTRCMPWSTPTPQATPQAFGGRSPLEWMQLPAAPWTELAGE</sequence>
<feature type="compositionally biased region" description="Polar residues" evidence="1">
    <location>
        <begin position="1"/>
        <end position="26"/>
    </location>
</feature>
<proteinExistence type="predicted"/>
<dbReference type="Proteomes" id="UP001189429">
    <property type="component" value="Unassembled WGS sequence"/>
</dbReference>
<keyword evidence="3" id="KW-1185">Reference proteome</keyword>
<evidence type="ECO:0000256" key="1">
    <source>
        <dbReference type="SAM" id="MobiDB-lite"/>
    </source>
</evidence>
<feature type="non-terminal residue" evidence="2">
    <location>
        <position position="51"/>
    </location>
</feature>
<dbReference type="EMBL" id="CAUYUJ010020331">
    <property type="protein sequence ID" value="CAK0897423.1"/>
    <property type="molecule type" value="Genomic_DNA"/>
</dbReference>
<evidence type="ECO:0000313" key="3">
    <source>
        <dbReference type="Proteomes" id="UP001189429"/>
    </source>
</evidence>
<feature type="region of interest" description="Disordered" evidence="1">
    <location>
        <begin position="1"/>
        <end position="29"/>
    </location>
</feature>
<comment type="caution">
    <text evidence="2">The sequence shown here is derived from an EMBL/GenBank/DDBJ whole genome shotgun (WGS) entry which is preliminary data.</text>
</comment>
<reference evidence="2" key="1">
    <citation type="submission" date="2023-10" db="EMBL/GenBank/DDBJ databases">
        <authorList>
            <person name="Chen Y."/>
            <person name="Shah S."/>
            <person name="Dougan E. K."/>
            <person name="Thang M."/>
            <person name="Chan C."/>
        </authorList>
    </citation>
    <scope>NUCLEOTIDE SEQUENCE [LARGE SCALE GENOMIC DNA]</scope>
</reference>
<feature type="non-terminal residue" evidence="2">
    <location>
        <position position="1"/>
    </location>
</feature>
<accession>A0ABN9XH38</accession>
<protein>
    <recommendedName>
        <fullName evidence="4">Phospholipase B-like</fullName>
    </recommendedName>
</protein>
<gene>
    <name evidence="2" type="ORF">PCOR1329_LOCUS75607</name>
</gene>
<evidence type="ECO:0008006" key="4">
    <source>
        <dbReference type="Google" id="ProtNLM"/>
    </source>
</evidence>
<evidence type="ECO:0000313" key="2">
    <source>
        <dbReference type="EMBL" id="CAK0897423.1"/>
    </source>
</evidence>